<dbReference type="InterPro" id="IPR006016">
    <property type="entry name" value="UspA"/>
</dbReference>
<sequence>MTRIVGLIDGSIYAQSVCDHIAWIAGKTEVGVEMLHVIGRRDLSSEPVNLSGNIGLGARTALLEELAELDAQKAKVAQKRGRLLLEEAKSRLQAAGVADVETRLRNGDLVETIQEFETNADLIVIGKRGEGADFAKGHLGSNLERVVRSTRKPLVVASRAFKPISKLLIAYDGGAMAMQAVDQVSRSPILTGLACKLVMAGPETPENRKKLDDAAVILRAAGYEVETALVPGHADKVISETVEREGYDLLVMGAYSHSRLRSLFIGSTTTEMIRSCKVPVVIFR</sequence>
<dbReference type="STRING" id="716928.GCA_000261485_00226"/>
<feature type="domain" description="UspA" evidence="2">
    <location>
        <begin position="214"/>
        <end position="284"/>
    </location>
</feature>
<dbReference type="EMBL" id="CP023067">
    <property type="protein sequence ID" value="ASY63528.1"/>
    <property type="molecule type" value="Genomic_DNA"/>
</dbReference>
<organism evidence="3 4">
    <name type="scientific">Sinorhizobium sojae CCBAU 05684</name>
    <dbReference type="NCBI Taxonomy" id="716928"/>
    <lineage>
        <taxon>Bacteria</taxon>
        <taxon>Pseudomonadati</taxon>
        <taxon>Pseudomonadota</taxon>
        <taxon>Alphaproteobacteria</taxon>
        <taxon>Hyphomicrobiales</taxon>
        <taxon>Rhizobiaceae</taxon>
        <taxon>Sinorhizobium/Ensifer group</taxon>
        <taxon>Sinorhizobium</taxon>
    </lineage>
</organism>
<dbReference type="Proteomes" id="UP000217211">
    <property type="component" value="Chromosome"/>
</dbReference>
<keyword evidence="4" id="KW-1185">Reference proteome</keyword>
<dbReference type="Gene3D" id="3.40.50.12370">
    <property type="match status" value="1"/>
</dbReference>
<dbReference type="OrthoDB" id="9804721at2"/>
<dbReference type="PRINTS" id="PR01438">
    <property type="entry name" value="UNVRSLSTRESS"/>
</dbReference>
<dbReference type="AlphaFoldDB" id="A0A249PC86"/>
<evidence type="ECO:0000313" key="3">
    <source>
        <dbReference type="EMBL" id="ASY63528.1"/>
    </source>
</evidence>
<dbReference type="eggNOG" id="COG0589">
    <property type="taxonomic scope" value="Bacteria"/>
</dbReference>
<protein>
    <submittedName>
        <fullName evidence="3">UspA-related nucleotide-binding protein</fullName>
    </submittedName>
</protein>
<evidence type="ECO:0000259" key="2">
    <source>
        <dbReference type="Pfam" id="PF00582"/>
    </source>
</evidence>
<gene>
    <name evidence="3" type="ORF">SJ05684_c20870</name>
</gene>
<comment type="similarity">
    <text evidence="1">Belongs to the universal stress protein A family.</text>
</comment>
<dbReference type="RefSeq" id="WP_034850872.1">
    <property type="nucleotide sequence ID" value="NZ_AJQT01000006.1"/>
</dbReference>
<feature type="domain" description="UspA" evidence="2">
    <location>
        <begin position="2"/>
        <end position="156"/>
    </location>
</feature>
<reference evidence="3 4" key="1">
    <citation type="submission" date="2017-08" db="EMBL/GenBank/DDBJ databases">
        <title>Multipartite genome sequences of Sinorhizobium species nodulating soybeans.</title>
        <authorList>
            <person name="Tian C.F."/>
        </authorList>
    </citation>
    <scope>NUCLEOTIDE SEQUENCE [LARGE SCALE GENOMIC DNA]</scope>
    <source>
        <strain evidence="3 4">CCBAU 05684</strain>
    </source>
</reference>
<dbReference type="PANTHER" id="PTHR46268:SF6">
    <property type="entry name" value="UNIVERSAL STRESS PROTEIN UP12"/>
    <property type="match status" value="1"/>
</dbReference>
<dbReference type="SUPFAM" id="SSF52402">
    <property type="entry name" value="Adenine nucleotide alpha hydrolases-like"/>
    <property type="match status" value="2"/>
</dbReference>
<dbReference type="InterPro" id="IPR006015">
    <property type="entry name" value="Universal_stress_UspA"/>
</dbReference>
<name>A0A249PC86_9HYPH</name>
<dbReference type="PANTHER" id="PTHR46268">
    <property type="entry name" value="STRESS RESPONSE PROTEIN NHAX"/>
    <property type="match status" value="1"/>
</dbReference>
<dbReference type="KEGG" id="esj:SJ05684_c20870"/>
<dbReference type="CDD" id="cd00293">
    <property type="entry name" value="USP-like"/>
    <property type="match status" value="2"/>
</dbReference>
<evidence type="ECO:0000313" key="4">
    <source>
        <dbReference type="Proteomes" id="UP000217211"/>
    </source>
</evidence>
<evidence type="ECO:0000256" key="1">
    <source>
        <dbReference type="ARBA" id="ARBA00008791"/>
    </source>
</evidence>
<accession>A0A249PC86</accession>
<proteinExistence type="inferred from homology"/>
<dbReference type="Pfam" id="PF00582">
    <property type="entry name" value="Usp"/>
    <property type="match status" value="2"/>
</dbReference>